<evidence type="ECO:0000256" key="12">
    <source>
        <dbReference type="ARBA" id="ARBA00022695"/>
    </source>
</evidence>
<dbReference type="EC" id="2.7.7.41" evidence="6 18"/>
<keyword evidence="16" id="KW-0594">Phospholipid biosynthesis</keyword>
<evidence type="ECO:0000313" key="21">
    <source>
        <dbReference type="Proteomes" id="UP000199603"/>
    </source>
</evidence>
<dbReference type="GO" id="GO:0016024">
    <property type="term" value="P:CDP-diacylglycerol biosynthetic process"/>
    <property type="evidence" value="ECO:0007669"/>
    <property type="project" value="UniProtKB-UniPathway"/>
</dbReference>
<keyword evidence="10 18" id="KW-0808">Transferase</keyword>
<evidence type="ECO:0000256" key="11">
    <source>
        <dbReference type="ARBA" id="ARBA00022692"/>
    </source>
</evidence>
<evidence type="ECO:0000256" key="3">
    <source>
        <dbReference type="ARBA" id="ARBA00005119"/>
    </source>
</evidence>
<evidence type="ECO:0000313" key="20">
    <source>
        <dbReference type="EMBL" id="SDD11985.1"/>
    </source>
</evidence>
<dbReference type="OrthoDB" id="9799199at2"/>
<evidence type="ECO:0000256" key="4">
    <source>
        <dbReference type="ARBA" id="ARBA00005189"/>
    </source>
</evidence>
<evidence type="ECO:0000256" key="14">
    <source>
        <dbReference type="ARBA" id="ARBA00023098"/>
    </source>
</evidence>
<keyword evidence="12 18" id="KW-0548">Nucleotidyltransferase</keyword>
<evidence type="ECO:0000256" key="9">
    <source>
        <dbReference type="ARBA" id="ARBA00022516"/>
    </source>
</evidence>
<comment type="similarity">
    <text evidence="5 18">Belongs to the CDS family.</text>
</comment>
<organism evidence="20 21">
    <name type="scientific">Aquimonas voraii</name>
    <dbReference type="NCBI Taxonomy" id="265719"/>
    <lineage>
        <taxon>Bacteria</taxon>
        <taxon>Pseudomonadati</taxon>
        <taxon>Pseudomonadota</taxon>
        <taxon>Gammaproteobacteria</taxon>
        <taxon>Lysobacterales</taxon>
        <taxon>Lysobacteraceae</taxon>
        <taxon>Aquimonas</taxon>
    </lineage>
</organism>
<comment type="subcellular location">
    <subcellularLocation>
        <location evidence="2">Cell membrane</location>
        <topology evidence="2">Multi-pass membrane protein</topology>
    </subcellularLocation>
</comment>
<name>A0A1G6S751_9GAMM</name>
<comment type="catalytic activity">
    <reaction evidence="1 18">
        <text>a 1,2-diacyl-sn-glycero-3-phosphate + CTP + H(+) = a CDP-1,2-diacyl-sn-glycerol + diphosphate</text>
        <dbReference type="Rhea" id="RHEA:16229"/>
        <dbReference type="ChEBI" id="CHEBI:15378"/>
        <dbReference type="ChEBI" id="CHEBI:33019"/>
        <dbReference type="ChEBI" id="CHEBI:37563"/>
        <dbReference type="ChEBI" id="CHEBI:58332"/>
        <dbReference type="ChEBI" id="CHEBI:58608"/>
        <dbReference type="EC" id="2.7.7.41"/>
    </reaction>
</comment>
<feature type="transmembrane region" description="Helical" evidence="19">
    <location>
        <begin position="55"/>
        <end position="72"/>
    </location>
</feature>
<evidence type="ECO:0000256" key="17">
    <source>
        <dbReference type="ARBA" id="ARBA00023264"/>
    </source>
</evidence>
<evidence type="ECO:0000256" key="5">
    <source>
        <dbReference type="ARBA" id="ARBA00010185"/>
    </source>
</evidence>
<feature type="transmembrane region" description="Helical" evidence="19">
    <location>
        <begin position="78"/>
        <end position="97"/>
    </location>
</feature>
<protein>
    <recommendedName>
        <fullName evidence="7 18">Phosphatidate cytidylyltransferase</fullName>
        <ecNumber evidence="6 18">2.7.7.41</ecNumber>
    </recommendedName>
</protein>
<evidence type="ECO:0000256" key="10">
    <source>
        <dbReference type="ARBA" id="ARBA00022679"/>
    </source>
</evidence>
<keyword evidence="13 19" id="KW-1133">Transmembrane helix</keyword>
<reference evidence="20 21" key="1">
    <citation type="submission" date="2016-10" db="EMBL/GenBank/DDBJ databases">
        <authorList>
            <person name="de Groot N.N."/>
        </authorList>
    </citation>
    <scope>NUCLEOTIDE SEQUENCE [LARGE SCALE GENOMIC DNA]</scope>
    <source>
        <strain evidence="20 21">DSM 16957</strain>
    </source>
</reference>
<keyword evidence="17" id="KW-1208">Phospholipid metabolism</keyword>
<keyword evidence="11 18" id="KW-0812">Transmembrane</keyword>
<dbReference type="STRING" id="265719.SAMN04488509_101312"/>
<evidence type="ECO:0000256" key="19">
    <source>
        <dbReference type="SAM" id="Phobius"/>
    </source>
</evidence>
<dbReference type="PROSITE" id="PS01315">
    <property type="entry name" value="CDS"/>
    <property type="match status" value="1"/>
</dbReference>
<evidence type="ECO:0000256" key="18">
    <source>
        <dbReference type="RuleBase" id="RU003938"/>
    </source>
</evidence>
<proteinExistence type="inferred from homology"/>
<dbReference type="Pfam" id="PF01148">
    <property type="entry name" value="CTP_transf_1"/>
    <property type="match status" value="1"/>
</dbReference>
<evidence type="ECO:0000256" key="8">
    <source>
        <dbReference type="ARBA" id="ARBA00022475"/>
    </source>
</evidence>
<feature type="transmembrane region" description="Helical" evidence="19">
    <location>
        <begin position="140"/>
        <end position="161"/>
    </location>
</feature>
<keyword evidence="21" id="KW-1185">Reference proteome</keyword>
<dbReference type="PANTHER" id="PTHR46382:SF1">
    <property type="entry name" value="PHOSPHATIDATE CYTIDYLYLTRANSFERASE"/>
    <property type="match status" value="1"/>
</dbReference>
<evidence type="ECO:0000256" key="1">
    <source>
        <dbReference type="ARBA" id="ARBA00001698"/>
    </source>
</evidence>
<dbReference type="AlphaFoldDB" id="A0A1G6S751"/>
<keyword evidence="9" id="KW-0444">Lipid biosynthesis</keyword>
<comment type="pathway">
    <text evidence="3 18">Phospholipid metabolism; CDP-diacylglycerol biosynthesis; CDP-diacylglycerol from sn-glycerol 3-phosphate: step 3/3.</text>
</comment>
<dbReference type="UniPathway" id="UPA00557">
    <property type="reaction ID" value="UER00614"/>
</dbReference>
<feature type="transmembrane region" description="Helical" evidence="19">
    <location>
        <begin position="182"/>
        <end position="203"/>
    </location>
</feature>
<feature type="transmembrane region" description="Helical" evidence="19">
    <location>
        <begin position="209"/>
        <end position="227"/>
    </location>
</feature>
<comment type="pathway">
    <text evidence="4">Lipid metabolism.</text>
</comment>
<gene>
    <name evidence="20" type="ORF">SAMN04488509_101312</name>
</gene>
<evidence type="ECO:0000256" key="2">
    <source>
        <dbReference type="ARBA" id="ARBA00004651"/>
    </source>
</evidence>
<sequence>MNQRVTTALLMAPLAISAVLWLPTSILMPLVAVIFLVAAWEWAALIGIEGAAGRAAVLLPPAALMAWLSHQSSHLHNLYPLVALIGCVWWLLATLWLARPRLLAGDAPAKRGAKLVILLLLIVPAWTGLALLHADEPVGPRWALFAVALVWAADTGAFYAGTRLGGRKLCPSISPGKTWAGFWGGLAAALLLSILCFALLGLGVSQLPALLLLTLVTALASVLGDLFESVIKRQGGAKDSGHLIPGHGGVFDRVDSVVAALPVFAVGKVWLGL</sequence>
<dbReference type="InterPro" id="IPR000374">
    <property type="entry name" value="PC_trans"/>
</dbReference>
<evidence type="ECO:0000256" key="15">
    <source>
        <dbReference type="ARBA" id="ARBA00023136"/>
    </source>
</evidence>
<dbReference type="PANTHER" id="PTHR46382">
    <property type="entry name" value="PHOSPHATIDATE CYTIDYLYLTRANSFERASE"/>
    <property type="match status" value="1"/>
</dbReference>
<dbReference type="RefSeq" id="WP_091237995.1">
    <property type="nucleotide sequence ID" value="NZ_FNAG01000001.1"/>
</dbReference>
<evidence type="ECO:0000256" key="16">
    <source>
        <dbReference type="ARBA" id="ARBA00023209"/>
    </source>
</evidence>
<keyword evidence="15 19" id="KW-0472">Membrane</keyword>
<keyword evidence="14" id="KW-0443">Lipid metabolism</keyword>
<evidence type="ECO:0000256" key="6">
    <source>
        <dbReference type="ARBA" id="ARBA00012487"/>
    </source>
</evidence>
<dbReference type="Proteomes" id="UP000199603">
    <property type="component" value="Unassembled WGS sequence"/>
</dbReference>
<evidence type="ECO:0000256" key="7">
    <source>
        <dbReference type="ARBA" id="ARBA00019373"/>
    </source>
</evidence>
<accession>A0A1G6S751</accession>
<dbReference type="EMBL" id="FNAG01000001">
    <property type="protein sequence ID" value="SDD11985.1"/>
    <property type="molecule type" value="Genomic_DNA"/>
</dbReference>
<evidence type="ECO:0000256" key="13">
    <source>
        <dbReference type="ARBA" id="ARBA00022989"/>
    </source>
</evidence>
<keyword evidence="8" id="KW-1003">Cell membrane</keyword>
<feature type="transmembrane region" description="Helical" evidence="19">
    <location>
        <begin position="117"/>
        <end position="134"/>
    </location>
</feature>
<dbReference type="GO" id="GO:0004605">
    <property type="term" value="F:phosphatidate cytidylyltransferase activity"/>
    <property type="evidence" value="ECO:0007669"/>
    <property type="project" value="UniProtKB-EC"/>
</dbReference>
<dbReference type="GO" id="GO:0005886">
    <property type="term" value="C:plasma membrane"/>
    <property type="evidence" value="ECO:0007669"/>
    <property type="project" value="UniProtKB-SubCell"/>
</dbReference>